<name>A0A5B9EFI3_9BACT</name>
<accession>A0A5B9EFI3</accession>
<dbReference type="GO" id="GO:0016832">
    <property type="term" value="F:aldehyde-lyase activity"/>
    <property type="evidence" value="ECO:0007669"/>
    <property type="project" value="TreeGrafter"/>
</dbReference>
<dbReference type="InterPro" id="IPR005000">
    <property type="entry name" value="Aldolase/citrate-lyase_domain"/>
</dbReference>
<comment type="similarity">
    <text evidence="1">Belongs to the HpcH/HpaI aldolase family.</text>
</comment>
<protein>
    <recommendedName>
        <fullName evidence="4">HpcH/HpaI aldolase/citrate lyase domain-containing protein</fullName>
    </recommendedName>
</protein>
<dbReference type="AlphaFoldDB" id="A0A5B9EFI3"/>
<dbReference type="Proteomes" id="UP000321820">
    <property type="component" value="Chromosome"/>
</dbReference>
<dbReference type="EMBL" id="CP042806">
    <property type="protein sequence ID" value="QEE29201.1"/>
    <property type="molecule type" value="Genomic_DNA"/>
</dbReference>
<keyword evidence="3" id="KW-0456">Lyase</keyword>
<evidence type="ECO:0000256" key="2">
    <source>
        <dbReference type="ARBA" id="ARBA00022723"/>
    </source>
</evidence>
<evidence type="ECO:0000259" key="4">
    <source>
        <dbReference type="Pfam" id="PF03328"/>
    </source>
</evidence>
<evidence type="ECO:0000313" key="6">
    <source>
        <dbReference type="Proteomes" id="UP000321820"/>
    </source>
</evidence>
<gene>
    <name evidence="5" type="ORF">FTW19_15095</name>
</gene>
<dbReference type="Pfam" id="PF03328">
    <property type="entry name" value="HpcH_HpaI"/>
    <property type="match status" value="1"/>
</dbReference>
<dbReference type="OrthoDB" id="86160at2"/>
<evidence type="ECO:0000313" key="5">
    <source>
        <dbReference type="EMBL" id="QEE29201.1"/>
    </source>
</evidence>
<dbReference type="InterPro" id="IPR050251">
    <property type="entry name" value="HpcH-HpaI_aldolase"/>
</dbReference>
<feature type="domain" description="HpcH/HpaI aldolase/citrate lyase" evidence="4">
    <location>
        <begin position="50"/>
        <end position="236"/>
    </location>
</feature>
<reference evidence="5 6" key="1">
    <citation type="submission" date="2019-08" db="EMBL/GenBank/DDBJ databases">
        <title>Complete genome sequence of Terriglobus albidus strain ORNL.</title>
        <authorList>
            <person name="Podar M."/>
        </authorList>
    </citation>
    <scope>NUCLEOTIDE SEQUENCE [LARGE SCALE GENOMIC DNA]</scope>
    <source>
        <strain evidence="5 6">ORNL</strain>
    </source>
</reference>
<organism evidence="5 6">
    <name type="scientific">Terriglobus albidus</name>
    <dbReference type="NCBI Taxonomy" id="1592106"/>
    <lineage>
        <taxon>Bacteria</taxon>
        <taxon>Pseudomonadati</taxon>
        <taxon>Acidobacteriota</taxon>
        <taxon>Terriglobia</taxon>
        <taxon>Terriglobales</taxon>
        <taxon>Acidobacteriaceae</taxon>
        <taxon>Terriglobus</taxon>
    </lineage>
</organism>
<dbReference type="InterPro" id="IPR040442">
    <property type="entry name" value="Pyrv_kinase-like_dom_sf"/>
</dbReference>
<dbReference type="Gene3D" id="3.20.20.60">
    <property type="entry name" value="Phosphoenolpyruvate-binding domains"/>
    <property type="match status" value="1"/>
</dbReference>
<evidence type="ECO:0000256" key="1">
    <source>
        <dbReference type="ARBA" id="ARBA00005568"/>
    </source>
</evidence>
<sequence>MEWMAQPHSLTTIGTCLRCSFSHGGVRMTRLDQKINQTGSKPLLGVALYSYDPIFLEIAAHMGFQVVWIEMEHAAISFAEAADLCRMAAGTGMLTMIRIPDARRESVLKAAECGPDMIDIPMADSPEDVAELVRYARFAPIGARGFFSVSRALKYGIVDDVPEEQQRLNTELALLAQIETVEAVARVEEIAAIPGVEIFIGPADLAASLGIPGQTGHPRLLEAAEQIIRVARKHDKRVITACGTADFAHWVRLGVDLLFCTNNVVALKAGTQLALNEANKAIAAVNHERNEVSTY</sequence>
<dbReference type="PANTHER" id="PTHR30502">
    <property type="entry name" value="2-KETO-3-DEOXY-L-RHAMNONATE ALDOLASE"/>
    <property type="match status" value="1"/>
</dbReference>
<dbReference type="InterPro" id="IPR015813">
    <property type="entry name" value="Pyrv/PenolPyrv_kinase-like_dom"/>
</dbReference>
<keyword evidence="6" id="KW-1185">Reference proteome</keyword>
<dbReference type="KEGG" id="talb:FTW19_15095"/>
<dbReference type="GO" id="GO:0046872">
    <property type="term" value="F:metal ion binding"/>
    <property type="evidence" value="ECO:0007669"/>
    <property type="project" value="UniProtKB-KW"/>
</dbReference>
<proteinExistence type="inferred from homology"/>
<dbReference type="PANTHER" id="PTHR30502:SF0">
    <property type="entry name" value="PHOSPHOENOLPYRUVATE CARBOXYLASE FAMILY PROTEIN"/>
    <property type="match status" value="1"/>
</dbReference>
<dbReference type="SUPFAM" id="SSF51621">
    <property type="entry name" value="Phosphoenolpyruvate/pyruvate domain"/>
    <property type="match status" value="1"/>
</dbReference>
<evidence type="ECO:0000256" key="3">
    <source>
        <dbReference type="ARBA" id="ARBA00023239"/>
    </source>
</evidence>
<dbReference type="GO" id="GO:0005737">
    <property type="term" value="C:cytoplasm"/>
    <property type="evidence" value="ECO:0007669"/>
    <property type="project" value="TreeGrafter"/>
</dbReference>
<keyword evidence="2" id="KW-0479">Metal-binding</keyword>